<comment type="subunit">
    <text evidence="5">Component of the ribosomal small subunit (SSU) processome.</text>
</comment>
<dbReference type="AlphaFoldDB" id="A0AAV7XR91"/>
<organism evidence="8 9">
    <name type="scientific">Megalurothrips usitatus</name>
    <name type="common">bean blossom thrips</name>
    <dbReference type="NCBI Taxonomy" id="439358"/>
    <lineage>
        <taxon>Eukaryota</taxon>
        <taxon>Metazoa</taxon>
        <taxon>Ecdysozoa</taxon>
        <taxon>Arthropoda</taxon>
        <taxon>Hexapoda</taxon>
        <taxon>Insecta</taxon>
        <taxon>Pterygota</taxon>
        <taxon>Neoptera</taxon>
        <taxon>Paraneoptera</taxon>
        <taxon>Thysanoptera</taxon>
        <taxon>Terebrantia</taxon>
        <taxon>Thripoidea</taxon>
        <taxon>Thripidae</taxon>
        <taxon>Megalurothrips</taxon>
    </lineage>
</organism>
<accession>A0AAV7XR91</accession>
<keyword evidence="9" id="KW-1185">Reference proteome</keyword>
<evidence type="ECO:0000256" key="5">
    <source>
        <dbReference type="PIRNR" id="PIRNR015952"/>
    </source>
</evidence>
<feature type="compositionally biased region" description="Basic residues" evidence="7">
    <location>
        <begin position="1"/>
        <end position="18"/>
    </location>
</feature>
<keyword evidence="6" id="KW-0175">Coiled coil</keyword>
<keyword evidence="4 5" id="KW-0539">Nucleus</keyword>
<evidence type="ECO:0000256" key="2">
    <source>
        <dbReference type="ARBA" id="ARBA00008105"/>
    </source>
</evidence>
<dbReference type="PANTHER" id="PTHR12838:SF0">
    <property type="entry name" value="U3 SMALL NUCLEOLAR RNA-ASSOCIATED PROTEIN 11-RELATED"/>
    <property type="match status" value="1"/>
</dbReference>
<dbReference type="InterPro" id="IPR007144">
    <property type="entry name" value="SSU_processome_Utp11"/>
</dbReference>
<comment type="similarity">
    <text evidence="2 5">Belongs to the UTP11 family.</text>
</comment>
<comment type="subcellular location">
    <subcellularLocation>
        <location evidence="1 5">Nucleus</location>
        <location evidence="1 5">Nucleolus</location>
    </subcellularLocation>
</comment>
<dbReference type="EMBL" id="JAPTSV010000006">
    <property type="protein sequence ID" value="KAJ1527214.1"/>
    <property type="molecule type" value="Genomic_DNA"/>
</dbReference>
<keyword evidence="3 5" id="KW-0698">rRNA processing</keyword>
<dbReference type="Pfam" id="PF03998">
    <property type="entry name" value="Utp11"/>
    <property type="match status" value="1"/>
</dbReference>
<reference evidence="8" key="1">
    <citation type="submission" date="2022-12" db="EMBL/GenBank/DDBJ databases">
        <title>Chromosome-level genome assembly of the bean flower thrips Megalurothrips usitatus.</title>
        <authorList>
            <person name="Ma L."/>
            <person name="Liu Q."/>
            <person name="Li H."/>
            <person name="Cai W."/>
        </authorList>
    </citation>
    <scope>NUCLEOTIDE SEQUENCE</scope>
    <source>
        <strain evidence="8">Cailab_2022a</strain>
    </source>
</reference>
<evidence type="ECO:0000256" key="6">
    <source>
        <dbReference type="SAM" id="Coils"/>
    </source>
</evidence>
<dbReference type="GO" id="GO:0032040">
    <property type="term" value="C:small-subunit processome"/>
    <property type="evidence" value="ECO:0007669"/>
    <property type="project" value="UniProtKB-UniRule"/>
</dbReference>
<gene>
    <name evidence="8" type="ORF">ONE63_008741</name>
</gene>
<evidence type="ECO:0000256" key="1">
    <source>
        <dbReference type="ARBA" id="ARBA00004604"/>
    </source>
</evidence>
<feature type="compositionally biased region" description="Basic and acidic residues" evidence="7">
    <location>
        <begin position="19"/>
        <end position="28"/>
    </location>
</feature>
<sequence length="253" mass="30284">MSTWKKAAKTNQKTHRERHQPEKRAHLGLLEKKKDYKARADDYHEKEATLRVLRRRALNRNPDEFYFHMIRSKIKDGEHFEQEKEDEHTPEQIKLMQTQDLRYITMKQTIEKRKITKLQSQLHMLDAAEEVPNQHIFFVDDPKEADNFDVAARLDTHPALLGRRTNRMKMETLKTASLPSLNKVALEKATKTKQQKYAELEKRLDREKQLRVIQEKMILKRNLQNKNESQPERIKPATKNAPPVYKWKTERKR</sequence>
<evidence type="ECO:0000256" key="3">
    <source>
        <dbReference type="ARBA" id="ARBA00022552"/>
    </source>
</evidence>
<dbReference type="Proteomes" id="UP001075354">
    <property type="component" value="Chromosome 6"/>
</dbReference>
<evidence type="ECO:0000313" key="9">
    <source>
        <dbReference type="Proteomes" id="UP001075354"/>
    </source>
</evidence>
<evidence type="ECO:0000256" key="7">
    <source>
        <dbReference type="SAM" id="MobiDB-lite"/>
    </source>
</evidence>
<evidence type="ECO:0000313" key="8">
    <source>
        <dbReference type="EMBL" id="KAJ1527214.1"/>
    </source>
</evidence>
<feature type="region of interest" description="Disordered" evidence="7">
    <location>
        <begin position="1"/>
        <end position="28"/>
    </location>
</feature>
<feature type="region of interest" description="Disordered" evidence="7">
    <location>
        <begin position="222"/>
        <end position="253"/>
    </location>
</feature>
<dbReference type="PANTHER" id="PTHR12838">
    <property type="entry name" value="U3 SMALL NUCLEOLAR RNA-ASSOCIATED PROTEIN 11"/>
    <property type="match status" value="1"/>
</dbReference>
<comment type="function">
    <text evidence="5">Involved in nucleolar processing of pre-18S ribosomal RNA.</text>
</comment>
<dbReference type="GO" id="GO:0006364">
    <property type="term" value="P:rRNA processing"/>
    <property type="evidence" value="ECO:0007669"/>
    <property type="project" value="UniProtKB-UniRule"/>
</dbReference>
<feature type="coiled-coil region" evidence="6">
    <location>
        <begin position="183"/>
        <end position="217"/>
    </location>
</feature>
<comment type="caution">
    <text evidence="8">The sequence shown here is derived from an EMBL/GenBank/DDBJ whole genome shotgun (WGS) entry which is preliminary data.</text>
</comment>
<dbReference type="PIRSF" id="PIRSF015952">
    <property type="entry name" value="U3snoRNP11"/>
    <property type="match status" value="1"/>
</dbReference>
<evidence type="ECO:0000256" key="4">
    <source>
        <dbReference type="ARBA" id="ARBA00023242"/>
    </source>
</evidence>
<proteinExistence type="inferred from homology"/>
<protein>
    <recommendedName>
        <fullName evidence="5">U3 small nucleolar RNA-associated protein 11</fullName>
        <shortName evidence="5">U3 snoRNA-associated protein 11</shortName>
    </recommendedName>
</protein>
<name>A0AAV7XR91_9NEOP</name>